<dbReference type="InterPro" id="IPR009079">
    <property type="entry name" value="4_helix_cytokine-like_core"/>
</dbReference>
<dbReference type="OrthoDB" id="9451249at2759"/>
<dbReference type="AlphaFoldDB" id="A0A8C6VM31"/>
<sequence>MDPWKNWTRCFLLWVLCCYYLFLLTVASPLPLNQTGTLNNRSCSLSRHHFKKFAFKNMTYTVAREVKPDGFAQCQLGYRTFLLGIFYERCYLMKRVTDTVTHVLHDLKNPNPNFHEVIYFFAHLTAELLSRALYKNHHQIKFYAKQCVLGSVEDCTFAMIFQLGDNGMNKMVGELDLLYDYLRDACTSKKASSKHQDKKNSG</sequence>
<dbReference type="Ensembl" id="ENSNNAT00000005175.1">
    <property type="protein sequence ID" value="ENSNNAP00000004950.1"/>
    <property type="gene ID" value="ENSNNAG00000003327.1"/>
</dbReference>
<keyword evidence="3" id="KW-1185">Reference proteome</keyword>
<dbReference type="SUPFAM" id="SSF47266">
    <property type="entry name" value="4-helical cytokines"/>
    <property type="match status" value="1"/>
</dbReference>
<feature type="signal peptide" evidence="1">
    <location>
        <begin position="1"/>
        <end position="27"/>
    </location>
</feature>
<dbReference type="Proteomes" id="UP000694559">
    <property type="component" value="Unplaced"/>
</dbReference>
<evidence type="ECO:0000313" key="3">
    <source>
        <dbReference type="Proteomes" id="UP000694559"/>
    </source>
</evidence>
<protein>
    <submittedName>
        <fullName evidence="2">Uncharacterized protein</fullName>
    </submittedName>
</protein>
<proteinExistence type="predicted"/>
<dbReference type="InterPro" id="IPR020453">
    <property type="entry name" value="IL-22"/>
</dbReference>
<organism evidence="2 3">
    <name type="scientific">Naja naja</name>
    <name type="common">Indian cobra</name>
    <dbReference type="NCBI Taxonomy" id="35670"/>
    <lineage>
        <taxon>Eukaryota</taxon>
        <taxon>Metazoa</taxon>
        <taxon>Chordata</taxon>
        <taxon>Craniata</taxon>
        <taxon>Vertebrata</taxon>
        <taxon>Euteleostomi</taxon>
        <taxon>Lepidosauria</taxon>
        <taxon>Squamata</taxon>
        <taxon>Bifurcata</taxon>
        <taxon>Unidentata</taxon>
        <taxon>Episquamata</taxon>
        <taxon>Toxicofera</taxon>
        <taxon>Serpentes</taxon>
        <taxon>Colubroidea</taxon>
        <taxon>Elapidae</taxon>
        <taxon>Elapinae</taxon>
        <taxon>Naja</taxon>
    </lineage>
</organism>
<dbReference type="Gene3D" id="1.20.1250.10">
    <property type="match status" value="1"/>
</dbReference>
<evidence type="ECO:0000313" key="2">
    <source>
        <dbReference type="Ensembl" id="ENSNNAP00000004950.1"/>
    </source>
</evidence>
<reference evidence="2" key="2">
    <citation type="submission" date="2025-09" db="UniProtKB">
        <authorList>
            <consortium name="Ensembl"/>
        </authorList>
    </citation>
    <scope>IDENTIFICATION</scope>
</reference>
<dbReference type="GeneTree" id="ENSGT01000000220826"/>
<dbReference type="OMA" id="INFQQPY"/>
<accession>A0A8C6VM31</accession>
<dbReference type="PANTHER" id="PTHR48488">
    <property type="entry name" value="INTERLEUKIN-22"/>
    <property type="match status" value="1"/>
</dbReference>
<feature type="chain" id="PRO_5033987438" evidence="1">
    <location>
        <begin position="28"/>
        <end position="202"/>
    </location>
</feature>
<keyword evidence="1" id="KW-0732">Signal</keyword>
<name>A0A8C6VM31_NAJNA</name>
<evidence type="ECO:0000256" key="1">
    <source>
        <dbReference type="SAM" id="SignalP"/>
    </source>
</evidence>
<dbReference type="GO" id="GO:0005576">
    <property type="term" value="C:extracellular region"/>
    <property type="evidence" value="ECO:0007669"/>
    <property type="project" value="InterPro"/>
</dbReference>
<reference evidence="2" key="1">
    <citation type="submission" date="2025-08" db="UniProtKB">
        <authorList>
            <consortium name="Ensembl"/>
        </authorList>
    </citation>
    <scope>IDENTIFICATION</scope>
</reference>
<dbReference type="PANTHER" id="PTHR48488:SF1">
    <property type="entry name" value="INTERLEUKIN-22"/>
    <property type="match status" value="1"/>
</dbReference>
<dbReference type="Pfam" id="PF14565">
    <property type="entry name" value="IL22"/>
    <property type="match status" value="1"/>
</dbReference>